<evidence type="ECO:0000313" key="1">
    <source>
        <dbReference type="EMBL" id="CAH1438152.1"/>
    </source>
</evidence>
<name>A0AAU9NJV5_9ASTR</name>
<evidence type="ECO:0000313" key="2">
    <source>
        <dbReference type="Proteomes" id="UP001157418"/>
    </source>
</evidence>
<dbReference type="EMBL" id="CAKMRJ010004445">
    <property type="protein sequence ID" value="CAH1438152.1"/>
    <property type="molecule type" value="Genomic_DNA"/>
</dbReference>
<proteinExistence type="predicted"/>
<sequence>MEGLYMTIKDSVVAQLYRGAKVGEKASLQIAVEPERIAYNEGEGFAVDYSFYHLNQSLSVYNFISNRLSSLIQHRPCASLSGGVLEHTRRRYKQR</sequence>
<organism evidence="1 2">
    <name type="scientific">Lactuca virosa</name>
    <dbReference type="NCBI Taxonomy" id="75947"/>
    <lineage>
        <taxon>Eukaryota</taxon>
        <taxon>Viridiplantae</taxon>
        <taxon>Streptophyta</taxon>
        <taxon>Embryophyta</taxon>
        <taxon>Tracheophyta</taxon>
        <taxon>Spermatophyta</taxon>
        <taxon>Magnoliopsida</taxon>
        <taxon>eudicotyledons</taxon>
        <taxon>Gunneridae</taxon>
        <taxon>Pentapetalae</taxon>
        <taxon>asterids</taxon>
        <taxon>campanulids</taxon>
        <taxon>Asterales</taxon>
        <taxon>Asteraceae</taxon>
        <taxon>Cichorioideae</taxon>
        <taxon>Cichorieae</taxon>
        <taxon>Lactucinae</taxon>
        <taxon>Lactuca</taxon>
    </lineage>
</organism>
<dbReference type="AlphaFoldDB" id="A0AAU9NJV5"/>
<accession>A0AAU9NJV5</accession>
<reference evidence="1 2" key="1">
    <citation type="submission" date="2022-01" db="EMBL/GenBank/DDBJ databases">
        <authorList>
            <person name="Xiong W."/>
            <person name="Schranz E."/>
        </authorList>
    </citation>
    <scope>NUCLEOTIDE SEQUENCE [LARGE SCALE GENOMIC DNA]</scope>
</reference>
<protein>
    <submittedName>
        <fullName evidence="1">Uncharacterized protein</fullName>
    </submittedName>
</protein>
<comment type="caution">
    <text evidence="1">The sequence shown here is derived from an EMBL/GenBank/DDBJ whole genome shotgun (WGS) entry which is preliminary data.</text>
</comment>
<gene>
    <name evidence="1" type="ORF">LVIROSA_LOCUS24426</name>
</gene>
<keyword evidence="2" id="KW-1185">Reference proteome</keyword>
<dbReference type="Proteomes" id="UP001157418">
    <property type="component" value="Unassembled WGS sequence"/>
</dbReference>